<evidence type="ECO:0000256" key="1">
    <source>
        <dbReference type="SAM" id="Phobius"/>
    </source>
</evidence>
<evidence type="ECO:0000313" key="3">
    <source>
        <dbReference type="Proteomes" id="UP000199687"/>
    </source>
</evidence>
<protein>
    <submittedName>
        <fullName evidence="2">Conserved hypothetical integral membrane protein</fullName>
    </submittedName>
</protein>
<dbReference type="NCBIfam" id="TIGR02327">
    <property type="entry name" value="int_mem_ywzB"/>
    <property type="match status" value="1"/>
</dbReference>
<keyword evidence="1" id="KW-0472">Membrane</keyword>
<keyword evidence="1" id="KW-0812">Transmembrane</keyword>
<dbReference type="RefSeq" id="WP_089742960.1">
    <property type="nucleotide sequence ID" value="NZ_FOGL01000018.1"/>
</dbReference>
<dbReference type="EMBL" id="FOGL01000018">
    <property type="protein sequence ID" value="SES10918.1"/>
    <property type="molecule type" value="Genomic_DNA"/>
</dbReference>
<dbReference type="Proteomes" id="UP000199687">
    <property type="component" value="Unassembled WGS sequence"/>
</dbReference>
<feature type="transmembrane region" description="Helical" evidence="1">
    <location>
        <begin position="12"/>
        <end position="33"/>
    </location>
</feature>
<feature type="transmembrane region" description="Helical" evidence="1">
    <location>
        <begin position="45"/>
        <end position="65"/>
    </location>
</feature>
<dbReference type="OrthoDB" id="1651016at2"/>
<proteinExistence type="predicted"/>
<keyword evidence="3" id="KW-1185">Reference proteome</keyword>
<organism evidence="2 3">
    <name type="scientific">Gracilibacillus ureilyticus</name>
    <dbReference type="NCBI Taxonomy" id="531814"/>
    <lineage>
        <taxon>Bacteria</taxon>
        <taxon>Bacillati</taxon>
        <taxon>Bacillota</taxon>
        <taxon>Bacilli</taxon>
        <taxon>Bacillales</taxon>
        <taxon>Bacillaceae</taxon>
        <taxon>Gracilibacillus</taxon>
    </lineage>
</organism>
<dbReference type="STRING" id="531814.SAMN04487944_11876"/>
<evidence type="ECO:0000313" key="2">
    <source>
        <dbReference type="EMBL" id="SES10918.1"/>
    </source>
</evidence>
<name>A0A1H9UNN4_9BACI</name>
<dbReference type="Pfam" id="PF06612">
    <property type="entry name" value="DUF1146"/>
    <property type="match status" value="1"/>
</dbReference>
<sequence>MLEQTLLQDSLIGMFSHLFFIAITWQVLQSLNFDQLFRGNKVLEARVLIIFITIAIGSTVSNFFLDFLSWAQQLVYIF</sequence>
<keyword evidence="1" id="KW-1133">Transmembrane helix</keyword>
<reference evidence="2 3" key="1">
    <citation type="submission" date="2016-10" db="EMBL/GenBank/DDBJ databases">
        <authorList>
            <person name="de Groot N.N."/>
        </authorList>
    </citation>
    <scope>NUCLEOTIDE SEQUENCE [LARGE SCALE GENOMIC DNA]</scope>
    <source>
        <strain evidence="2 3">CGMCC 1.7727</strain>
    </source>
</reference>
<dbReference type="InterPro" id="IPR009526">
    <property type="entry name" value="DUF1146"/>
</dbReference>
<gene>
    <name evidence="2" type="ORF">SAMN04487944_11876</name>
</gene>
<dbReference type="AlphaFoldDB" id="A0A1H9UNN4"/>
<accession>A0A1H9UNN4</accession>